<accession>A0A846U146</accession>
<reference evidence="2 3" key="1">
    <citation type="submission" date="2020-04" db="EMBL/GenBank/DDBJ databases">
        <title>Complete genome sequence of Spiroplasma platyhelix ATCC 51748, an insect isolate.</title>
        <authorList>
            <person name="Green E.A."/>
            <person name="Klassen J.L."/>
        </authorList>
    </citation>
    <scope>NUCLEOTIDE SEQUENCE [LARGE SCALE GENOMIC DNA]</scope>
    <source>
        <strain evidence="2 3">PALS-1</strain>
    </source>
</reference>
<dbReference type="RefSeq" id="WP_168104706.1">
    <property type="nucleotide sequence ID" value="NZ_CP051215.1"/>
</dbReference>
<feature type="chain" id="PRO_5032395886" description="Chitinase" evidence="1">
    <location>
        <begin position="29"/>
        <end position="487"/>
    </location>
</feature>
<comment type="caution">
    <text evidence="2">The sequence shown here is derived from an EMBL/GenBank/DDBJ whole genome shotgun (WGS) entry which is preliminary data.</text>
</comment>
<dbReference type="PROSITE" id="PS51257">
    <property type="entry name" value="PROKAR_LIPOPROTEIN"/>
    <property type="match status" value="1"/>
</dbReference>
<evidence type="ECO:0000313" key="3">
    <source>
        <dbReference type="Proteomes" id="UP000584587"/>
    </source>
</evidence>
<protein>
    <recommendedName>
        <fullName evidence="4">Chitinase</fullName>
    </recommendedName>
</protein>
<dbReference type="SUPFAM" id="SSF51445">
    <property type="entry name" value="(Trans)glycosidases"/>
    <property type="match status" value="1"/>
</dbReference>
<dbReference type="InterPro" id="IPR017853">
    <property type="entry name" value="GH"/>
</dbReference>
<evidence type="ECO:0008006" key="4">
    <source>
        <dbReference type="Google" id="ProtNLM"/>
    </source>
</evidence>
<gene>
    <name evidence="2" type="ORF">HER12_00465</name>
</gene>
<keyword evidence="3" id="KW-1185">Reference proteome</keyword>
<dbReference type="InterPro" id="IPR052750">
    <property type="entry name" value="GH18_Chitinase"/>
</dbReference>
<organism evidence="2 3">
    <name type="scientific">Spiroplasma platyhelix PALS-1</name>
    <dbReference type="NCBI Taxonomy" id="1276218"/>
    <lineage>
        <taxon>Bacteria</taxon>
        <taxon>Bacillati</taxon>
        <taxon>Mycoplasmatota</taxon>
        <taxon>Mollicutes</taxon>
        <taxon>Entomoplasmatales</taxon>
        <taxon>Spiroplasmataceae</taxon>
        <taxon>Spiroplasma</taxon>
    </lineage>
</organism>
<evidence type="ECO:0000256" key="1">
    <source>
        <dbReference type="SAM" id="SignalP"/>
    </source>
</evidence>
<dbReference type="EMBL" id="JAAVVK010000001">
    <property type="protein sequence ID" value="NKE38229.1"/>
    <property type="molecule type" value="Genomic_DNA"/>
</dbReference>
<dbReference type="Proteomes" id="UP000584587">
    <property type="component" value="Unassembled WGS sequence"/>
</dbReference>
<dbReference type="PANTHER" id="PTHR42976">
    <property type="entry name" value="BIFUNCTIONAL CHITINASE/LYSOZYME-RELATED"/>
    <property type="match status" value="1"/>
</dbReference>
<feature type="signal peptide" evidence="1">
    <location>
        <begin position="1"/>
        <end position="28"/>
    </location>
</feature>
<keyword evidence="1" id="KW-0732">Signal</keyword>
<evidence type="ECO:0000313" key="2">
    <source>
        <dbReference type="EMBL" id="NKE38229.1"/>
    </source>
</evidence>
<proteinExistence type="predicted"/>
<dbReference type="AlphaFoldDB" id="A0A846U146"/>
<sequence length="487" mass="54984">MKKLNFKQILAMIGLGSIVVSGSLSVIACDNKKVVDDTNKKDIEDFDDNDVVDKDVEEIDDVEDIDDIDADNPDDNNQWKPLINKWNKVNPNRNKSVTNRAARSSNYIFQPYYDGGLYSGTTVRDIIEGKNMTLKNGETVFNKVNNFDSITLSFVQQAVGVSDRLQLTVAGQSFGEGYNWWVENKFKPEVLNPLVQNQTFKNIVVAYGGAASAVGYNPWDIAYKLANKNINKAVDLLIPAFIEYQKRITKFAGLDPNKDMPLNLDLDIEGIPFDQEHIAGMKVLFTALAKMKLDNPNWNFTITLPVLRTGLVSRDIDNVLKPALLIFKQHGLTKKNNLFNINIMTMDYGEATGNDVIKEGITFFKAATDATENTGKQYKTLIKEIWGIDLSEQDINRKLIATPMIGINDVNNNYFTLEDAKDLYNWAQVKNLAGLRMWSLNRDDSGKTNEAWSVTNHGLKYLNLWDFTHAFTGDWTNWVKNPVHSAK</sequence>
<dbReference type="PANTHER" id="PTHR42976:SF1">
    <property type="entry name" value="GH18 DOMAIN-CONTAINING PROTEIN-RELATED"/>
    <property type="match status" value="1"/>
</dbReference>
<name>A0A846U146_9MOLU</name>
<dbReference type="Gene3D" id="3.20.20.80">
    <property type="entry name" value="Glycosidases"/>
    <property type="match status" value="1"/>
</dbReference>